<keyword evidence="1" id="KW-0472">Membrane</keyword>
<dbReference type="PIRSF" id="PIRSF028770">
    <property type="entry name" value="UCP028770"/>
    <property type="match status" value="1"/>
</dbReference>
<dbReference type="Pfam" id="PF11742">
    <property type="entry name" value="DUF3302"/>
    <property type="match status" value="1"/>
</dbReference>
<organism evidence="2 3">
    <name type="scientific">Bythopirellula polymerisocia</name>
    <dbReference type="NCBI Taxonomy" id="2528003"/>
    <lineage>
        <taxon>Bacteria</taxon>
        <taxon>Pseudomonadati</taxon>
        <taxon>Planctomycetota</taxon>
        <taxon>Planctomycetia</taxon>
        <taxon>Pirellulales</taxon>
        <taxon>Lacipirellulaceae</taxon>
        <taxon>Bythopirellula</taxon>
    </lineage>
</organism>
<evidence type="ECO:0000313" key="2">
    <source>
        <dbReference type="EMBL" id="TWU29594.1"/>
    </source>
</evidence>
<comment type="caution">
    <text evidence="2">The sequence shown here is derived from an EMBL/GenBank/DDBJ whole genome shotgun (WGS) entry which is preliminary data.</text>
</comment>
<accession>A0A5C6D190</accession>
<dbReference type="InterPro" id="IPR011223">
    <property type="entry name" value="UCP028770"/>
</dbReference>
<name>A0A5C6D190_9BACT</name>
<keyword evidence="1" id="KW-0812">Transmembrane</keyword>
<evidence type="ECO:0000256" key="1">
    <source>
        <dbReference type="SAM" id="Phobius"/>
    </source>
</evidence>
<dbReference type="EMBL" id="SJPS01000001">
    <property type="protein sequence ID" value="TWU29594.1"/>
    <property type="molecule type" value="Genomic_DNA"/>
</dbReference>
<keyword evidence="1" id="KW-1133">Transmembrane helix</keyword>
<proteinExistence type="predicted"/>
<feature type="transmembrane region" description="Helical" evidence="1">
    <location>
        <begin position="6"/>
        <end position="29"/>
    </location>
</feature>
<dbReference type="OrthoDB" id="288120at2"/>
<feature type="transmembrane region" description="Helical" evidence="1">
    <location>
        <begin position="41"/>
        <end position="69"/>
    </location>
</feature>
<sequence length="80" mass="8615">MDAFDYFAFVVIAVLLVTVVVIVVVLGSLPGKIAAERKHPYATAINAASWISMITLGALWPIAFIWAFVPPRAEKEGTAV</sequence>
<evidence type="ECO:0000313" key="3">
    <source>
        <dbReference type="Proteomes" id="UP000318437"/>
    </source>
</evidence>
<protein>
    <submittedName>
        <fullName evidence="2">Inner membrane protein YiaW</fullName>
    </submittedName>
</protein>
<dbReference type="Proteomes" id="UP000318437">
    <property type="component" value="Unassembled WGS sequence"/>
</dbReference>
<dbReference type="AlphaFoldDB" id="A0A5C6D190"/>
<keyword evidence="3" id="KW-1185">Reference proteome</keyword>
<gene>
    <name evidence="2" type="primary">yiaW</name>
    <name evidence="2" type="ORF">Pla144_03720</name>
</gene>
<dbReference type="RefSeq" id="WP_146447596.1">
    <property type="nucleotide sequence ID" value="NZ_SJPS01000001.1"/>
</dbReference>
<reference evidence="2 3" key="1">
    <citation type="submission" date="2019-02" db="EMBL/GenBank/DDBJ databases">
        <title>Deep-cultivation of Planctomycetes and their phenomic and genomic characterization uncovers novel biology.</title>
        <authorList>
            <person name="Wiegand S."/>
            <person name="Jogler M."/>
            <person name="Boedeker C."/>
            <person name="Pinto D."/>
            <person name="Vollmers J."/>
            <person name="Rivas-Marin E."/>
            <person name="Kohn T."/>
            <person name="Peeters S.H."/>
            <person name="Heuer A."/>
            <person name="Rast P."/>
            <person name="Oberbeckmann S."/>
            <person name="Bunk B."/>
            <person name="Jeske O."/>
            <person name="Meyerdierks A."/>
            <person name="Storesund J.E."/>
            <person name="Kallscheuer N."/>
            <person name="Luecker S."/>
            <person name="Lage O.M."/>
            <person name="Pohl T."/>
            <person name="Merkel B.J."/>
            <person name="Hornburger P."/>
            <person name="Mueller R.-W."/>
            <person name="Bruemmer F."/>
            <person name="Labrenz M."/>
            <person name="Spormann A.M."/>
            <person name="Op Den Camp H."/>
            <person name="Overmann J."/>
            <person name="Amann R."/>
            <person name="Jetten M.S.M."/>
            <person name="Mascher T."/>
            <person name="Medema M.H."/>
            <person name="Devos D.P."/>
            <person name="Kaster A.-K."/>
            <person name="Ovreas L."/>
            <person name="Rohde M."/>
            <person name="Galperin M.Y."/>
            <person name="Jogler C."/>
        </authorList>
    </citation>
    <scope>NUCLEOTIDE SEQUENCE [LARGE SCALE GENOMIC DNA]</scope>
    <source>
        <strain evidence="2 3">Pla144</strain>
    </source>
</reference>